<dbReference type="Proteomes" id="UP001569414">
    <property type="component" value="Unassembled WGS sequence"/>
</dbReference>
<gene>
    <name evidence="1" type="ORF">ACCI51_14240</name>
</gene>
<organism evidence="1 2">
    <name type="scientific">Microbulbifer echini</name>
    <dbReference type="NCBI Taxonomy" id="1529067"/>
    <lineage>
        <taxon>Bacteria</taxon>
        <taxon>Pseudomonadati</taxon>
        <taxon>Pseudomonadota</taxon>
        <taxon>Gammaproteobacteria</taxon>
        <taxon>Cellvibrionales</taxon>
        <taxon>Microbulbiferaceae</taxon>
        <taxon>Microbulbifer</taxon>
    </lineage>
</organism>
<dbReference type="PROSITE" id="PS51318">
    <property type="entry name" value="TAT"/>
    <property type="match status" value="1"/>
</dbReference>
<proteinExistence type="predicted"/>
<dbReference type="InterPro" id="IPR006311">
    <property type="entry name" value="TAT_signal"/>
</dbReference>
<accession>A0ABV4NQ83</accession>
<dbReference type="GO" id="GO:0016491">
    <property type="term" value="F:oxidoreductase activity"/>
    <property type="evidence" value="ECO:0007669"/>
    <property type="project" value="UniProtKB-KW"/>
</dbReference>
<protein>
    <submittedName>
        <fullName evidence="1">Gluconate 2-dehydrogenase subunit 3 family protein</fullName>
        <ecNumber evidence="1">1.-.-.-</ecNumber>
    </submittedName>
</protein>
<comment type="caution">
    <text evidence="1">The sequence shown here is derived from an EMBL/GenBank/DDBJ whole genome shotgun (WGS) entry which is preliminary data.</text>
</comment>
<evidence type="ECO:0000313" key="1">
    <source>
        <dbReference type="EMBL" id="MFA0791712.1"/>
    </source>
</evidence>
<sequence length="231" mass="25032">MSEEKTNLSRRNALRLIASTAVAVPVMGCSEEVAKKVAIREDKPATNPAIKKLDAPKQTLARGTPTDPDLLNPVVSWEMQLDASELAVLAALCDVIIPADEISPSASSVGAHHYINEYVSAPYTNNKADLVTIRGGVVWLEGESRRRFAVAFIELSETQKSAICEDIKWVRSAKPEFQAGARFFAKVRVLVSTAFYTTEEGMADIGYVGNRPMASFPGAPPEVLKRLGLDG</sequence>
<keyword evidence="1" id="KW-0560">Oxidoreductase</keyword>
<dbReference type="InterPro" id="IPR027056">
    <property type="entry name" value="Gluconate_2DH_su3"/>
</dbReference>
<dbReference type="EC" id="1.-.-.-" evidence="1"/>
<dbReference type="EMBL" id="JBGMEL010000014">
    <property type="protein sequence ID" value="MFA0791712.1"/>
    <property type="molecule type" value="Genomic_DNA"/>
</dbReference>
<keyword evidence="2" id="KW-1185">Reference proteome</keyword>
<dbReference type="RefSeq" id="WP_299585852.1">
    <property type="nucleotide sequence ID" value="NZ_JBGMEL010000014.1"/>
</dbReference>
<evidence type="ECO:0000313" key="2">
    <source>
        <dbReference type="Proteomes" id="UP001569414"/>
    </source>
</evidence>
<name>A0ABV4NQ83_9GAMM</name>
<dbReference type="Pfam" id="PF13618">
    <property type="entry name" value="Gluconate_2-dh3"/>
    <property type="match status" value="1"/>
</dbReference>
<reference evidence="1 2" key="1">
    <citation type="submission" date="2024-08" db="EMBL/GenBank/DDBJ databases">
        <authorList>
            <person name="Ishaq N."/>
        </authorList>
    </citation>
    <scope>NUCLEOTIDE SEQUENCE [LARGE SCALE GENOMIC DNA]</scope>
    <source>
        <strain evidence="1 2">JCM 30400</strain>
    </source>
</reference>